<evidence type="ECO:0000313" key="10">
    <source>
        <dbReference type="Proteomes" id="UP001159042"/>
    </source>
</evidence>
<feature type="transmembrane region" description="Helical" evidence="6">
    <location>
        <begin position="627"/>
        <end position="651"/>
    </location>
</feature>
<feature type="compositionally biased region" description="Low complexity" evidence="7">
    <location>
        <begin position="1"/>
        <end position="21"/>
    </location>
</feature>
<feature type="transmembrane region" description="Helical" evidence="6">
    <location>
        <begin position="297"/>
        <end position="315"/>
    </location>
</feature>
<dbReference type="InterPro" id="IPR049452">
    <property type="entry name" value="Anoctamin_TM"/>
</dbReference>
<dbReference type="Proteomes" id="UP001159042">
    <property type="component" value="Unassembled WGS sequence"/>
</dbReference>
<evidence type="ECO:0000256" key="7">
    <source>
        <dbReference type="SAM" id="MobiDB-lite"/>
    </source>
</evidence>
<name>A0AAV8W461_9CUCU</name>
<evidence type="ECO:0000256" key="1">
    <source>
        <dbReference type="ARBA" id="ARBA00004141"/>
    </source>
</evidence>
<feature type="transmembrane region" description="Helical" evidence="6">
    <location>
        <begin position="403"/>
        <end position="424"/>
    </location>
</feature>
<keyword evidence="10" id="KW-1185">Reference proteome</keyword>
<feature type="transmembrane region" description="Helical" evidence="6">
    <location>
        <begin position="667"/>
        <end position="685"/>
    </location>
</feature>
<dbReference type="EMBL" id="JANEYG010000012">
    <property type="protein sequence ID" value="KAJ8921105.1"/>
    <property type="molecule type" value="Genomic_DNA"/>
</dbReference>
<reference evidence="9 10" key="1">
    <citation type="journal article" date="2023" name="Insect Mol. Biol.">
        <title>Genome sequencing provides insights into the evolution of gene families encoding plant cell wall-degrading enzymes in longhorned beetles.</title>
        <authorList>
            <person name="Shin N.R."/>
            <person name="Okamura Y."/>
            <person name="Kirsch R."/>
            <person name="Pauchet Y."/>
        </authorList>
    </citation>
    <scope>NUCLEOTIDE SEQUENCE [LARGE SCALE GENOMIC DNA]</scope>
    <source>
        <strain evidence="9">EAD_L_NR</strain>
    </source>
</reference>
<feature type="region of interest" description="Disordered" evidence="7">
    <location>
        <begin position="1"/>
        <end position="31"/>
    </location>
</feature>
<feature type="transmembrane region" description="Helical" evidence="6">
    <location>
        <begin position="451"/>
        <end position="470"/>
    </location>
</feature>
<feature type="domain" description="Anoctamin transmembrane" evidence="8">
    <location>
        <begin position="256"/>
        <end position="701"/>
    </location>
</feature>
<feature type="transmembrane region" description="Helical" evidence="6">
    <location>
        <begin position="368"/>
        <end position="391"/>
    </location>
</feature>
<keyword evidence="5 6" id="KW-0472">Membrane</keyword>
<dbReference type="GO" id="GO:0005254">
    <property type="term" value="F:chloride channel activity"/>
    <property type="evidence" value="ECO:0007669"/>
    <property type="project" value="TreeGrafter"/>
</dbReference>
<comment type="similarity">
    <text evidence="2 6">Belongs to the anoctamin family.</text>
</comment>
<dbReference type="InterPro" id="IPR007632">
    <property type="entry name" value="Anoctamin"/>
</dbReference>
<keyword evidence="3 6" id="KW-0812">Transmembrane</keyword>
<protein>
    <recommendedName>
        <fullName evidence="6">Anoctamin</fullName>
    </recommendedName>
</protein>
<evidence type="ECO:0000256" key="3">
    <source>
        <dbReference type="ARBA" id="ARBA00022692"/>
    </source>
</evidence>
<comment type="caution">
    <text evidence="9">The sequence shown here is derived from an EMBL/GenBank/DDBJ whole genome shotgun (WGS) entry which is preliminary data.</text>
</comment>
<evidence type="ECO:0000256" key="2">
    <source>
        <dbReference type="ARBA" id="ARBA00009671"/>
    </source>
</evidence>
<keyword evidence="4 6" id="KW-1133">Transmembrane helix</keyword>
<organism evidence="9 10">
    <name type="scientific">Exocentrus adspersus</name>
    <dbReference type="NCBI Taxonomy" id="1586481"/>
    <lineage>
        <taxon>Eukaryota</taxon>
        <taxon>Metazoa</taxon>
        <taxon>Ecdysozoa</taxon>
        <taxon>Arthropoda</taxon>
        <taxon>Hexapoda</taxon>
        <taxon>Insecta</taxon>
        <taxon>Pterygota</taxon>
        <taxon>Neoptera</taxon>
        <taxon>Endopterygota</taxon>
        <taxon>Coleoptera</taxon>
        <taxon>Polyphaga</taxon>
        <taxon>Cucujiformia</taxon>
        <taxon>Chrysomeloidea</taxon>
        <taxon>Cerambycidae</taxon>
        <taxon>Lamiinae</taxon>
        <taxon>Acanthocinini</taxon>
        <taxon>Exocentrus</taxon>
    </lineage>
</organism>
<evidence type="ECO:0000259" key="8">
    <source>
        <dbReference type="Pfam" id="PF04547"/>
    </source>
</evidence>
<feature type="transmembrane region" description="Helical" evidence="6">
    <location>
        <begin position="580"/>
        <end position="606"/>
    </location>
</feature>
<accession>A0AAV8W461</accession>
<evidence type="ECO:0000256" key="6">
    <source>
        <dbReference type="RuleBase" id="RU280814"/>
    </source>
</evidence>
<evidence type="ECO:0000256" key="4">
    <source>
        <dbReference type="ARBA" id="ARBA00022989"/>
    </source>
</evidence>
<gene>
    <name evidence="9" type="ORF">NQ315_015903</name>
</gene>
<sequence>MYSHSEGSSSSLQLQEETASSTNFNSHCSGDEEDPFISSLWGIHKTLDALRGNMSKQHLEAANAIDDHSDAEEATLPPTYIVLQVSPAVPEITLKWLIEKINGNKRDGGGELVVMKQPYNPDAGYILHLSASRYKFLEVAEELDLIKRDSKGQMREFTVAQLDDFLVEGMHVDDLLTMAEKQNIVLHELENIRALAEDLHIPGYPTSGLYESQSIFQACQEYGIVTGMFPMHDEEAVKKLWGGWFGFLVRRPFEEVRIYFGEAIAMYFHFLAFYTYALSIPVLLGVLQWLLLSVETLPFFCAINVVWVIVFLVMWKRRSNELAFEWGTIGMTSMDEPRPNFRGAMGVDAITGKIQPQSPRYMTYVKMLGSFAVVIVCMAGASVVMFMSFWAEDYVKNSNPENQVYLLLPSVVYSVVVFVMDTFYRRLATFLTEWENHRTQSQFERHRVSKLVLFEFVNNFLSLFYIAFVIRDMGMLRSQLLTMLIISQTINNFQETVLPLAHLHFTIKVHELKRRFLKKPCPSQPKVFRDDDAEPKEPLSYIKIPAVQQEDSRIKQAEYEANMEAYESTYDDYLELFIQFGYVFLFSSVYPAAAFWAFASNVVEIACDGFKLCRICQRPISRKVKDIGAWQVAFEVVGALSIITNCGLLYLSPQIRSLGYDYSETKWLFLFVVLEHALLGFWYLVRLIISDKPEWVRVGLAKKNYQSKQALKFEVRQRGPEYCSLWDYGNVIFRCNL</sequence>
<dbReference type="GO" id="GO:0005886">
    <property type="term" value="C:plasma membrane"/>
    <property type="evidence" value="ECO:0007669"/>
    <property type="project" value="TreeGrafter"/>
</dbReference>
<dbReference type="Pfam" id="PF04547">
    <property type="entry name" value="Anoctamin"/>
    <property type="match status" value="1"/>
</dbReference>
<comment type="subcellular location">
    <subcellularLocation>
        <location evidence="1 6">Membrane</location>
        <topology evidence="1 6">Multi-pass membrane protein</topology>
    </subcellularLocation>
</comment>
<dbReference type="PANTHER" id="PTHR12308">
    <property type="entry name" value="ANOCTAMIN"/>
    <property type="match status" value="1"/>
</dbReference>
<evidence type="ECO:0000256" key="5">
    <source>
        <dbReference type="ARBA" id="ARBA00023136"/>
    </source>
</evidence>
<proteinExistence type="inferred from homology"/>
<evidence type="ECO:0000313" key="9">
    <source>
        <dbReference type="EMBL" id="KAJ8921105.1"/>
    </source>
</evidence>
<dbReference type="PANTHER" id="PTHR12308:SF74">
    <property type="entry name" value="ANOCTAMIN"/>
    <property type="match status" value="1"/>
</dbReference>
<dbReference type="AlphaFoldDB" id="A0AAV8W461"/>
<feature type="transmembrane region" description="Helical" evidence="6">
    <location>
        <begin position="267"/>
        <end position="291"/>
    </location>
</feature>